<feature type="transmembrane region" description="Helical" evidence="14">
    <location>
        <begin position="935"/>
        <end position="953"/>
    </location>
</feature>
<dbReference type="PRINTS" id="PR00119">
    <property type="entry name" value="CATATPASE"/>
</dbReference>
<evidence type="ECO:0000256" key="6">
    <source>
        <dbReference type="ARBA" id="ARBA00022741"/>
    </source>
</evidence>
<evidence type="ECO:0000256" key="1">
    <source>
        <dbReference type="ARBA" id="ARBA00004107"/>
    </source>
</evidence>
<dbReference type="EC" id="7.2.2.-" evidence="14"/>
<dbReference type="InterPro" id="IPR006544">
    <property type="entry name" value="P-type_TPase_V"/>
</dbReference>
<feature type="transmembrane region" description="Helical" evidence="14">
    <location>
        <begin position="1090"/>
        <end position="1110"/>
    </location>
</feature>
<dbReference type="GO" id="GO:0046872">
    <property type="term" value="F:metal ion binding"/>
    <property type="evidence" value="ECO:0007669"/>
    <property type="project" value="UniProtKB-UniRule"/>
</dbReference>
<dbReference type="InterPro" id="IPR023214">
    <property type="entry name" value="HAD_sf"/>
</dbReference>
<sequence length="1156" mass="129065">MSFIERMLRKLAGCSQHHGYVVIGEENCQEIACEERLTCYGYKKNCCKGFIFHLFAVLFAGIPYMFLHWYCQYATYTKYSKCSLEEAQILLIQDSHGQYSVEKIFTSVCSWPGSGQVRQIRYFHHHLLKFIWDDGIKGFTRLRGHDNGMVSLSHLHASHGLTENEQGQMIQLYGENVITINVKSYGRLFIEEVFNPFYIFQVFSVILWSLDDYFYYAGCIVFLTTVSVVTSLFQTRKQSEALRDLVAASNAATVTVCRRGIGCEDISASSLVPGDVIVIPPHGCIMACDAVLLSGNCIVNESMLTGESVPVTKTAPSHSDELYDPVGHKKHTLFSGTQVIQTRFYGNDKVMAVVVRTGFSTAKGEMVRSILFPKPMSEFKFYQDAVRFVIFLFFTAALGMAYCIHLYLRRHASIETVLLRTLDIITIVVPPALPAAMTAGTVYSQNRLKKLGILCISPPRINICGKVKLVCFDKTGTLTEEGLDLWGMLPSEDSKFCVHPIRDPAVLPVESPIITAMATCHSLTLIDGELTGDPLDIKMFEATQWELEEPGRDTSRYDTLCPTVVKPKPRVLNAAKLEQIQNIFGSQDAQLPYEIGIVRQFPFSSAAQCMSVIARALGSSHMTLYTKGAPEKIQTLCRKETVPGNFDSLLMEYTLTGYRVIALAYKTLAPKFSWKQAQRINRDELEKDLEFLGLLIMQNTLKPETTPVITQLQVAQIRCVMVTGDNILTAVSVARDCGMILPYEQVIQVTVKVDSHLTDIHWEVVGVPQGLSHGSFSSDSDPMLPIMPNTNWHIAVDGKSWTALKNYHPELLPQIATRGTIFARMAPDQKTQLVEVLQSLDYVVAMCGDGANDCGALKAAHIGISLSEAEASVAAPFTSRVANITCVLKLIQEGRCALVTSFGVFKYMALYSLIQFVTVLILYRCASILGNTQFLYIDLVITTSIAVVMGRTGPASRLVSERPMGSLMSANNIIPLIMQVLVTVVVQIAALYLLMKQPWFEPIKQEDAKGEIVACWENTTLFSVSSFQYLILAAVYSKGKPHRKPFYTNLLFLFTLVLFTGFSTVLLVYPVEPLAKLFEVMPISKKNQHVVFRLSLLAFPGVHLLAALFIETCIADTRWLKGVLQYLRRKDGPKNRYKRIDRDMSANSSWLLEASL</sequence>
<feature type="domain" description="Cation-transporting P-type ATPase N-terminal" evidence="16">
    <location>
        <begin position="154"/>
        <end position="208"/>
    </location>
</feature>
<evidence type="ECO:0000256" key="2">
    <source>
        <dbReference type="ARBA" id="ARBA00006000"/>
    </source>
</evidence>
<dbReference type="STRING" id="105785.A0A2J7PBB3"/>
<keyword evidence="6 14" id="KW-0547">Nucleotide-binding</keyword>
<dbReference type="GO" id="GO:0015203">
    <property type="term" value="F:polyamine transmembrane transporter activity"/>
    <property type="evidence" value="ECO:0007669"/>
    <property type="project" value="TreeGrafter"/>
</dbReference>
<evidence type="ECO:0000256" key="5">
    <source>
        <dbReference type="ARBA" id="ARBA00022723"/>
    </source>
</evidence>
<comment type="subcellular location">
    <subcellularLocation>
        <location evidence="1">Late endosome membrane</location>
        <topology evidence="1">Multi-pass membrane protein</topology>
    </subcellularLocation>
    <subcellularLocation>
        <location evidence="14">Membrane</location>
        <topology evidence="14">Multi-pass membrane protein</topology>
    </subcellularLocation>
</comment>
<accession>A0A2J7PBB3</accession>
<dbReference type="FunFam" id="3.40.1110.10:FF:000026">
    <property type="entry name" value="Cation-transporting ATPase"/>
    <property type="match status" value="1"/>
</dbReference>
<dbReference type="EMBL" id="NEVH01027130">
    <property type="protein sequence ID" value="PNF13620.1"/>
    <property type="molecule type" value="Genomic_DNA"/>
</dbReference>
<dbReference type="Pfam" id="PF00122">
    <property type="entry name" value="E1-E2_ATPase"/>
    <property type="match status" value="1"/>
</dbReference>
<evidence type="ECO:0000313" key="18">
    <source>
        <dbReference type="EMBL" id="PNF13620.1"/>
    </source>
</evidence>
<keyword evidence="11 14" id="KW-1133">Transmembrane helix</keyword>
<feature type="domain" description="P5B-type ATPase N-terminal" evidence="17">
    <location>
        <begin position="36"/>
        <end position="105"/>
    </location>
</feature>
<dbReference type="SFLD" id="SFLDS00003">
    <property type="entry name" value="Haloacid_Dehalogenase"/>
    <property type="match status" value="1"/>
</dbReference>
<dbReference type="SFLD" id="SFLDG00002">
    <property type="entry name" value="C1.7:_P-type_atpase_like"/>
    <property type="match status" value="1"/>
</dbReference>
<dbReference type="AlphaFoldDB" id="A0A2J7PBB3"/>
<dbReference type="InterPro" id="IPR044492">
    <property type="entry name" value="P_typ_ATPase_HD_dom"/>
</dbReference>
<dbReference type="CDD" id="cd07542">
    <property type="entry name" value="P-type_ATPase_cation"/>
    <property type="match status" value="1"/>
</dbReference>
<evidence type="ECO:0000256" key="11">
    <source>
        <dbReference type="ARBA" id="ARBA00022989"/>
    </source>
</evidence>
<organism evidence="18 19">
    <name type="scientific">Cryptotermes secundus</name>
    <dbReference type="NCBI Taxonomy" id="105785"/>
    <lineage>
        <taxon>Eukaryota</taxon>
        <taxon>Metazoa</taxon>
        <taxon>Ecdysozoa</taxon>
        <taxon>Arthropoda</taxon>
        <taxon>Hexapoda</taxon>
        <taxon>Insecta</taxon>
        <taxon>Pterygota</taxon>
        <taxon>Neoptera</taxon>
        <taxon>Polyneoptera</taxon>
        <taxon>Dictyoptera</taxon>
        <taxon>Blattodea</taxon>
        <taxon>Blattoidea</taxon>
        <taxon>Termitoidae</taxon>
        <taxon>Kalotermitidae</taxon>
        <taxon>Cryptotermitinae</taxon>
        <taxon>Cryptotermes</taxon>
    </lineage>
</organism>
<comment type="catalytic activity">
    <reaction evidence="13 14">
        <text>ATP + H2O = ADP + phosphate + H(+)</text>
        <dbReference type="Rhea" id="RHEA:13065"/>
        <dbReference type="ChEBI" id="CHEBI:15377"/>
        <dbReference type="ChEBI" id="CHEBI:15378"/>
        <dbReference type="ChEBI" id="CHEBI:30616"/>
        <dbReference type="ChEBI" id="CHEBI:43474"/>
        <dbReference type="ChEBI" id="CHEBI:456216"/>
    </reaction>
</comment>
<dbReference type="InterPro" id="IPR036412">
    <property type="entry name" value="HAD-like_sf"/>
</dbReference>
<feature type="domain" description="P-type ATPase A" evidence="15">
    <location>
        <begin position="251"/>
        <end position="370"/>
    </location>
</feature>
<dbReference type="SUPFAM" id="SSF56784">
    <property type="entry name" value="HAD-like"/>
    <property type="match status" value="1"/>
</dbReference>
<dbReference type="InterPro" id="IPR047819">
    <property type="entry name" value="P5A-ATPase_N"/>
</dbReference>
<evidence type="ECO:0000256" key="10">
    <source>
        <dbReference type="ARBA" id="ARBA00022967"/>
    </source>
</evidence>
<dbReference type="PANTHER" id="PTHR45630:SF8">
    <property type="entry name" value="CATION-TRANSPORTING ATPASE"/>
    <property type="match status" value="1"/>
</dbReference>
<keyword evidence="8 14" id="KW-0067">ATP-binding</keyword>
<feature type="transmembrane region" description="Helical" evidence="14">
    <location>
        <begin position="973"/>
        <end position="994"/>
    </location>
</feature>
<dbReference type="FunFam" id="3.40.50.1000:FF:000045">
    <property type="entry name" value="Cation-transporting ATPase"/>
    <property type="match status" value="1"/>
</dbReference>
<dbReference type="NCBIfam" id="TIGR01657">
    <property type="entry name" value="P-ATPase-V"/>
    <property type="match status" value="1"/>
</dbReference>
<dbReference type="SFLD" id="SFLDF00027">
    <property type="entry name" value="p-type_atpase"/>
    <property type="match status" value="1"/>
</dbReference>
<dbReference type="InterPro" id="IPR018303">
    <property type="entry name" value="ATPase_P-typ_P_site"/>
</dbReference>
<evidence type="ECO:0000259" key="17">
    <source>
        <dbReference type="Pfam" id="PF12409"/>
    </source>
</evidence>
<reference evidence="18 19" key="1">
    <citation type="submission" date="2017-12" db="EMBL/GenBank/DDBJ databases">
        <title>Hemimetabolous genomes reveal molecular basis of termite eusociality.</title>
        <authorList>
            <person name="Harrison M.C."/>
            <person name="Jongepier E."/>
            <person name="Robertson H.M."/>
            <person name="Arning N."/>
            <person name="Bitard-Feildel T."/>
            <person name="Chao H."/>
            <person name="Childers C.P."/>
            <person name="Dinh H."/>
            <person name="Doddapaneni H."/>
            <person name="Dugan S."/>
            <person name="Gowin J."/>
            <person name="Greiner C."/>
            <person name="Han Y."/>
            <person name="Hu H."/>
            <person name="Hughes D.S.T."/>
            <person name="Huylmans A.-K."/>
            <person name="Kemena C."/>
            <person name="Kremer L.P.M."/>
            <person name="Lee S.L."/>
            <person name="Lopez-Ezquerra A."/>
            <person name="Mallet L."/>
            <person name="Monroy-Kuhn J.M."/>
            <person name="Moser A."/>
            <person name="Murali S.C."/>
            <person name="Muzny D.M."/>
            <person name="Otani S."/>
            <person name="Piulachs M.-D."/>
            <person name="Poelchau M."/>
            <person name="Qu J."/>
            <person name="Schaub F."/>
            <person name="Wada-Katsumata A."/>
            <person name="Worley K.C."/>
            <person name="Xie Q."/>
            <person name="Ylla G."/>
            <person name="Poulsen M."/>
            <person name="Gibbs R.A."/>
            <person name="Schal C."/>
            <person name="Richards S."/>
            <person name="Belles X."/>
            <person name="Korb J."/>
            <person name="Bornberg-Bauer E."/>
        </authorList>
    </citation>
    <scope>NUCLEOTIDE SEQUENCE [LARGE SCALE GENOMIC DNA]</scope>
    <source>
        <tissue evidence="18">Whole body</tissue>
    </source>
</reference>
<evidence type="ECO:0000256" key="9">
    <source>
        <dbReference type="ARBA" id="ARBA00022842"/>
    </source>
</evidence>
<dbReference type="Proteomes" id="UP000235965">
    <property type="component" value="Unassembled WGS sequence"/>
</dbReference>
<feature type="transmembrane region" description="Helical" evidence="14">
    <location>
        <begin position="1046"/>
        <end position="1070"/>
    </location>
</feature>
<dbReference type="SUPFAM" id="SSF81665">
    <property type="entry name" value="Calcium ATPase, transmembrane domain M"/>
    <property type="match status" value="1"/>
</dbReference>
<feature type="transmembrane region" description="Helical" evidence="14">
    <location>
        <begin position="50"/>
        <end position="70"/>
    </location>
</feature>
<dbReference type="Gene3D" id="2.70.150.10">
    <property type="entry name" value="Calcium-transporting ATPase, cytoplasmic transduction domain A"/>
    <property type="match status" value="1"/>
</dbReference>
<keyword evidence="3" id="KW-0597">Phosphoprotein</keyword>
<evidence type="ECO:0000259" key="16">
    <source>
        <dbReference type="Pfam" id="PF00690"/>
    </source>
</evidence>
<dbReference type="InterPro" id="IPR004014">
    <property type="entry name" value="ATPase_P-typ_cation-transptr_N"/>
</dbReference>
<dbReference type="GO" id="GO:0016887">
    <property type="term" value="F:ATP hydrolysis activity"/>
    <property type="evidence" value="ECO:0007669"/>
    <property type="project" value="InterPro"/>
</dbReference>
<comment type="caution">
    <text evidence="14">Lacks conserved residue(s) required for the propagation of feature annotation.</text>
</comment>
<keyword evidence="5 14" id="KW-0479">Metal-binding</keyword>
<evidence type="ECO:0000256" key="13">
    <source>
        <dbReference type="ARBA" id="ARBA00049360"/>
    </source>
</evidence>
<dbReference type="Gene3D" id="3.40.50.1000">
    <property type="entry name" value="HAD superfamily/HAD-like"/>
    <property type="match status" value="1"/>
</dbReference>
<dbReference type="InterPro" id="IPR008250">
    <property type="entry name" value="ATPase_P-typ_transduc_dom_A_sf"/>
</dbReference>
<dbReference type="SUPFAM" id="SSF81653">
    <property type="entry name" value="Calcium ATPase, transduction domain A"/>
    <property type="match status" value="1"/>
</dbReference>
<evidence type="ECO:0000256" key="12">
    <source>
        <dbReference type="ARBA" id="ARBA00023136"/>
    </source>
</evidence>
<dbReference type="Gene3D" id="3.40.1110.10">
    <property type="entry name" value="Calcium-transporting ATPase, cytoplasmic domain N"/>
    <property type="match status" value="1"/>
</dbReference>
<dbReference type="GO" id="GO:0031902">
    <property type="term" value="C:late endosome membrane"/>
    <property type="evidence" value="ECO:0007669"/>
    <property type="project" value="UniProtKB-SubCell"/>
</dbReference>
<comment type="similarity">
    <text evidence="2 14">Belongs to the cation transport ATPase (P-type) (TC 3.A.3) family. Type V subfamily.</text>
</comment>
<dbReference type="InterPro" id="IPR047821">
    <property type="entry name" value="P5B-type_ATPase"/>
</dbReference>
<dbReference type="InterPro" id="IPR059000">
    <property type="entry name" value="ATPase_P-type_domA"/>
</dbReference>
<dbReference type="PROSITE" id="PS00154">
    <property type="entry name" value="ATPASE_E1_E2"/>
    <property type="match status" value="1"/>
</dbReference>
<comment type="caution">
    <text evidence="18">The sequence shown here is derived from an EMBL/GenBank/DDBJ whole genome shotgun (WGS) entry which is preliminary data.</text>
</comment>
<dbReference type="InterPro" id="IPR001757">
    <property type="entry name" value="P_typ_ATPase"/>
</dbReference>
<dbReference type="OrthoDB" id="48943at2759"/>
<name>A0A2J7PBB3_9NEOP</name>
<keyword evidence="7" id="KW-0967">Endosome</keyword>
<dbReference type="InterPro" id="IPR023299">
    <property type="entry name" value="ATPase_P-typ_cyto_dom_N"/>
</dbReference>
<dbReference type="GO" id="GO:0019829">
    <property type="term" value="F:ATPase-coupled monoatomic cation transmembrane transporter activity"/>
    <property type="evidence" value="ECO:0007669"/>
    <property type="project" value="UniProtKB-UniRule"/>
</dbReference>
<keyword evidence="4 14" id="KW-0812">Transmembrane</keyword>
<keyword evidence="10 14" id="KW-1278">Translocase</keyword>
<evidence type="ECO:0000256" key="7">
    <source>
        <dbReference type="ARBA" id="ARBA00022753"/>
    </source>
</evidence>
<dbReference type="PANTHER" id="PTHR45630">
    <property type="entry name" value="CATION-TRANSPORTING ATPASE-RELATED"/>
    <property type="match status" value="1"/>
</dbReference>
<dbReference type="Pfam" id="PF13246">
    <property type="entry name" value="Cation_ATPase"/>
    <property type="match status" value="1"/>
</dbReference>
<evidence type="ECO:0000256" key="8">
    <source>
        <dbReference type="ARBA" id="ARBA00022840"/>
    </source>
</evidence>
<keyword evidence="19" id="KW-1185">Reference proteome</keyword>
<dbReference type="GO" id="GO:0005524">
    <property type="term" value="F:ATP binding"/>
    <property type="evidence" value="ECO:0007669"/>
    <property type="project" value="UniProtKB-UniRule"/>
</dbReference>
<dbReference type="NCBIfam" id="TIGR01494">
    <property type="entry name" value="ATPase_P-type"/>
    <property type="match status" value="2"/>
</dbReference>
<protein>
    <recommendedName>
        <fullName evidence="14">Cation-transporting ATPase</fullName>
        <ecNumber evidence="14">7.2.2.-</ecNumber>
    </recommendedName>
</protein>
<evidence type="ECO:0000256" key="3">
    <source>
        <dbReference type="ARBA" id="ARBA00022553"/>
    </source>
</evidence>
<dbReference type="FunFam" id="1.20.1110.10:FF:000023">
    <property type="entry name" value="Cation-transporting ATPase"/>
    <property type="match status" value="1"/>
</dbReference>
<feature type="transmembrane region" description="Helical" evidence="14">
    <location>
        <begin position="385"/>
        <end position="408"/>
    </location>
</feature>
<dbReference type="InterPro" id="IPR023298">
    <property type="entry name" value="ATPase_P-typ_TM_dom_sf"/>
</dbReference>
<dbReference type="GO" id="GO:0006874">
    <property type="term" value="P:intracellular calcium ion homeostasis"/>
    <property type="evidence" value="ECO:0007669"/>
    <property type="project" value="TreeGrafter"/>
</dbReference>
<evidence type="ECO:0000259" key="15">
    <source>
        <dbReference type="Pfam" id="PF00122"/>
    </source>
</evidence>
<evidence type="ECO:0000256" key="14">
    <source>
        <dbReference type="RuleBase" id="RU362082"/>
    </source>
</evidence>
<evidence type="ECO:0000313" key="19">
    <source>
        <dbReference type="Proteomes" id="UP000235965"/>
    </source>
</evidence>
<proteinExistence type="inferred from homology"/>
<keyword evidence="9 14" id="KW-0460">Magnesium</keyword>
<keyword evidence="12 14" id="KW-0472">Membrane</keyword>
<dbReference type="Pfam" id="PF00690">
    <property type="entry name" value="Cation_ATPase_N"/>
    <property type="match status" value="1"/>
</dbReference>
<dbReference type="Pfam" id="PF12409">
    <property type="entry name" value="P5-ATPase"/>
    <property type="match status" value="1"/>
</dbReference>
<dbReference type="SUPFAM" id="SSF81660">
    <property type="entry name" value="Metal cation-transporting ATPase, ATP-binding domain N"/>
    <property type="match status" value="1"/>
</dbReference>
<feature type="transmembrane region" description="Helical" evidence="14">
    <location>
        <begin position="213"/>
        <end position="233"/>
    </location>
</feature>
<feature type="transmembrane region" description="Helical" evidence="14">
    <location>
        <begin position="904"/>
        <end position="923"/>
    </location>
</feature>
<dbReference type="GO" id="GO:0015662">
    <property type="term" value="F:P-type ion transporter activity"/>
    <property type="evidence" value="ECO:0007669"/>
    <property type="project" value="InterPro"/>
</dbReference>
<gene>
    <name evidence="18" type="primary">ATP13A3</name>
    <name evidence="18" type="ORF">B7P43_G17417</name>
</gene>
<evidence type="ECO:0000256" key="4">
    <source>
        <dbReference type="ARBA" id="ARBA00022692"/>
    </source>
</evidence>
<dbReference type="InParanoid" id="A0A2J7PBB3"/>